<feature type="domain" description="CENP-V/GFA" evidence="4">
    <location>
        <begin position="3"/>
        <end position="128"/>
    </location>
</feature>
<dbReference type="PANTHER" id="PTHR28620">
    <property type="entry name" value="CENTROMERE PROTEIN V"/>
    <property type="match status" value="1"/>
</dbReference>
<dbReference type="EMBL" id="CP035093">
    <property type="protein sequence ID" value="QAT14845.1"/>
    <property type="molecule type" value="Genomic_DNA"/>
</dbReference>
<evidence type="ECO:0000259" key="4">
    <source>
        <dbReference type="PROSITE" id="PS51891"/>
    </source>
</evidence>
<dbReference type="GO" id="GO:0046872">
    <property type="term" value="F:metal ion binding"/>
    <property type="evidence" value="ECO:0007669"/>
    <property type="project" value="UniProtKB-KW"/>
</dbReference>
<reference evidence="6 9" key="3">
    <citation type="submission" date="2019-01" db="EMBL/GenBank/DDBJ databases">
        <title>Brevundimonas diminuta Genome sequencing and assembly.</title>
        <authorList>
            <person name="Chen H."/>
        </authorList>
    </citation>
    <scope>NUCLEOTIDE SEQUENCE [LARGE SCALE GENOMIC DNA]</scope>
    <source>
        <strain evidence="6">ATCC</strain>
        <strain evidence="9">ATCC(B) 19146</strain>
    </source>
</reference>
<gene>
    <name evidence="5" type="ORF">CD943_15550</name>
    <name evidence="6" type="ORF">EQG53_10985</name>
    <name evidence="7" type="ORF">I6H83_11455</name>
</gene>
<evidence type="ECO:0000313" key="6">
    <source>
        <dbReference type="EMBL" id="QAT14845.1"/>
    </source>
</evidence>
<organism evidence="5 8">
    <name type="scientific">Brevundimonas diminuta</name>
    <name type="common">Pseudomonas diminuta</name>
    <dbReference type="NCBI Taxonomy" id="293"/>
    <lineage>
        <taxon>Bacteria</taxon>
        <taxon>Pseudomonadati</taxon>
        <taxon>Pseudomonadota</taxon>
        <taxon>Alphaproteobacteria</taxon>
        <taxon>Caulobacterales</taxon>
        <taxon>Caulobacteraceae</taxon>
        <taxon>Brevundimonas</taxon>
    </lineage>
</organism>
<reference evidence="7 10" key="4">
    <citation type="submission" date="2020-12" db="EMBL/GenBank/DDBJ databases">
        <title>FDA dAtabase for Regulatory Grade micrObial Sequences (FDA-ARGOS): Supporting development and validation of Infectious Disease Dx tests.</title>
        <authorList>
            <person name="Kerrigan L."/>
            <person name="Long C."/>
            <person name="Tallon L."/>
            <person name="Sadzewicz L."/>
            <person name="Zhao X."/>
            <person name="Boylan J."/>
            <person name="Ott S."/>
            <person name="Bowen H."/>
            <person name="Vavikolanu K."/>
            <person name="Mehta A."/>
            <person name="Aluvathingal J."/>
            <person name="Nadendla S."/>
            <person name="Yan Y."/>
            <person name="Sichtig H."/>
        </authorList>
    </citation>
    <scope>NUCLEOTIDE SEQUENCE [LARGE SCALE GENOMIC DNA]</scope>
    <source>
        <strain evidence="7 10">FDAARGOS_1026</strain>
    </source>
</reference>
<evidence type="ECO:0000313" key="5">
    <source>
        <dbReference type="EMBL" id="ASD28606.1"/>
    </source>
</evidence>
<keyword evidence="3" id="KW-0862">Zinc</keyword>
<dbReference type="Proteomes" id="UP000287388">
    <property type="component" value="Chromosome"/>
</dbReference>
<evidence type="ECO:0000313" key="10">
    <source>
        <dbReference type="Proteomes" id="UP000596117"/>
    </source>
</evidence>
<evidence type="ECO:0000256" key="3">
    <source>
        <dbReference type="ARBA" id="ARBA00022833"/>
    </source>
</evidence>
<dbReference type="PANTHER" id="PTHR28620:SF1">
    <property type="entry name" value="CENP-V_GFA DOMAIN-CONTAINING PROTEIN"/>
    <property type="match status" value="1"/>
</dbReference>
<dbReference type="InterPro" id="IPR006913">
    <property type="entry name" value="CENP-V/GFA"/>
</dbReference>
<keyword evidence="2" id="KW-0479">Metal-binding</keyword>
<evidence type="ECO:0000256" key="1">
    <source>
        <dbReference type="ARBA" id="ARBA00005495"/>
    </source>
</evidence>
<dbReference type="KEGG" id="bdm:EQG53_10985"/>
<dbReference type="GO" id="GO:0016846">
    <property type="term" value="F:carbon-sulfur lyase activity"/>
    <property type="evidence" value="ECO:0007669"/>
    <property type="project" value="InterPro"/>
</dbReference>
<dbReference type="EMBL" id="CP066026">
    <property type="protein sequence ID" value="QQB87774.1"/>
    <property type="molecule type" value="Genomic_DNA"/>
</dbReference>
<dbReference type="EMBL" id="CP021995">
    <property type="protein sequence ID" value="ASD28606.1"/>
    <property type="molecule type" value="Genomic_DNA"/>
</dbReference>
<keyword evidence="10" id="KW-1185">Reference proteome</keyword>
<dbReference type="SUPFAM" id="SSF51316">
    <property type="entry name" value="Mss4-like"/>
    <property type="match status" value="1"/>
</dbReference>
<accession>A0A1Z3M2H4</accession>
<dbReference type="Proteomes" id="UP000197024">
    <property type="component" value="Chromosome"/>
</dbReference>
<name>A0A1Z3M2H4_BREDI</name>
<reference evidence="5 8" key="2">
    <citation type="submission" date="2017-06" db="EMBL/GenBank/DDBJ databases">
        <authorList>
            <person name="Kim H.J."/>
            <person name="Triplett B.A."/>
        </authorList>
    </citation>
    <scope>NUCLEOTIDE SEQUENCE [LARGE SCALE GENOMIC DNA]</scope>
    <source>
        <strain evidence="5 8">BZC3</strain>
    </source>
</reference>
<sequence>MTLTAACHCGAVKIEAPDLPKQAASCNCTWCHRTGAVWGYYSPDELTITATGPVGDYAPNGMNHHHFCATCGGNTHGFSPDWGSVYNADGTPKEGHQPGSMPSTRIAAVNLRMAPDLDLSSIKIEQMDGRNNW</sequence>
<dbReference type="Gene3D" id="2.170.150.70">
    <property type="match status" value="1"/>
</dbReference>
<protein>
    <submittedName>
        <fullName evidence="5">Aldehyde-activating protein</fullName>
    </submittedName>
</protein>
<dbReference type="InterPro" id="IPR052355">
    <property type="entry name" value="CENP-V-like"/>
</dbReference>
<evidence type="ECO:0000313" key="8">
    <source>
        <dbReference type="Proteomes" id="UP000197024"/>
    </source>
</evidence>
<dbReference type="RefSeq" id="WP_088412131.1">
    <property type="nucleotide sequence ID" value="NZ_BJNC01000006.1"/>
</dbReference>
<evidence type="ECO:0000313" key="7">
    <source>
        <dbReference type="EMBL" id="QQB87774.1"/>
    </source>
</evidence>
<reference evidence="5 8" key="1">
    <citation type="submission" date="2017-06" db="EMBL/GenBank/DDBJ databases">
        <title>Biodegradation of gentamicin by bacterial consortia AMQD4 in synthetic medium and raw gentamicin sewage.</title>
        <authorList>
            <person name="Chang H."/>
            <person name="Feng Y."/>
            <person name="Li Z."/>
            <person name="Xue J."/>
            <person name="Cheng D."/>
        </authorList>
    </citation>
    <scope>NUCLEOTIDE SEQUENCE [LARGE SCALE GENOMIC DNA]</scope>
    <source>
        <strain evidence="5 8">BZC3</strain>
    </source>
</reference>
<dbReference type="AlphaFoldDB" id="A0A1Z3M2H4"/>
<dbReference type="Pfam" id="PF04828">
    <property type="entry name" value="GFA"/>
    <property type="match status" value="1"/>
</dbReference>
<dbReference type="STRING" id="293.GCA_000988015_00635"/>
<proteinExistence type="inferred from homology"/>
<comment type="similarity">
    <text evidence="1">Belongs to the Gfa family.</text>
</comment>
<evidence type="ECO:0000256" key="2">
    <source>
        <dbReference type="ARBA" id="ARBA00022723"/>
    </source>
</evidence>
<dbReference type="Proteomes" id="UP000596117">
    <property type="component" value="Chromosome"/>
</dbReference>
<dbReference type="InterPro" id="IPR011057">
    <property type="entry name" value="Mss4-like_sf"/>
</dbReference>
<evidence type="ECO:0000313" key="9">
    <source>
        <dbReference type="Proteomes" id="UP000287388"/>
    </source>
</evidence>
<dbReference type="PROSITE" id="PS51891">
    <property type="entry name" value="CENP_V_GFA"/>
    <property type="match status" value="1"/>
</dbReference>